<feature type="compositionally biased region" description="Basic and acidic residues" evidence="1">
    <location>
        <begin position="113"/>
        <end position="122"/>
    </location>
</feature>
<proteinExistence type="predicted"/>
<evidence type="ECO:0000256" key="1">
    <source>
        <dbReference type="SAM" id="MobiDB-lite"/>
    </source>
</evidence>
<protein>
    <submittedName>
        <fullName evidence="2">Uncharacterized protein</fullName>
    </submittedName>
</protein>
<sequence>MGRVMNVVTYSPLEDNVLQQANHELALEVVDARGLSSTEPLPEVPTPTATHSDNSAMLLVPAEAMSKDESVVENEEEDGYDMCNLCTSPHDDDYVLVDLEPIPNSQHTSSPSLEKKQEAPKS</sequence>
<feature type="region of interest" description="Disordered" evidence="1">
    <location>
        <begin position="99"/>
        <end position="122"/>
    </location>
</feature>
<comment type="caution">
    <text evidence="2">The sequence shown here is derived from an EMBL/GenBank/DDBJ whole genome shotgun (WGS) entry which is preliminary data.</text>
</comment>
<dbReference type="EMBL" id="CAJMWS010000003">
    <property type="protein sequence ID" value="CAE6335606.1"/>
    <property type="molecule type" value="Genomic_DNA"/>
</dbReference>
<accession>A0A8H2W7R7</accession>
<evidence type="ECO:0000313" key="3">
    <source>
        <dbReference type="Proteomes" id="UP000663846"/>
    </source>
</evidence>
<evidence type="ECO:0000313" key="2">
    <source>
        <dbReference type="EMBL" id="CAE6335606.1"/>
    </source>
</evidence>
<reference evidence="2" key="1">
    <citation type="submission" date="2021-01" db="EMBL/GenBank/DDBJ databases">
        <authorList>
            <person name="Kaushik A."/>
        </authorList>
    </citation>
    <scope>NUCLEOTIDE SEQUENCE</scope>
    <source>
        <strain evidence="2">AG1-1C</strain>
    </source>
</reference>
<dbReference type="AlphaFoldDB" id="A0A8H2W7R7"/>
<dbReference type="Proteomes" id="UP000663846">
    <property type="component" value="Unassembled WGS sequence"/>
</dbReference>
<gene>
    <name evidence="2" type="ORF">RDB_LOCUS151</name>
</gene>
<organism evidence="2 3">
    <name type="scientific">Rhizoctonia solani</name>
    <dbReference type="NCBI Taxonomy" id="456999"/>
    <lineage>
        <taxon>Eukaryota</taxon>
        <taxon>Fungi</taxon>
        <taxon>Dikarya</taxon>
        <taxon>Basidiomycota</taxon>
        <taxon>Agaricomycotina</taxon>
        <taxon>Agaricomycetes</taxon>
        <taxon>Cantharellales</taxon>
        <taxon>Ceratobasidiaceae</taxon>
        <taxon>Rhizoctonia</taxon>
    </lineage>
</organism>
<name>A0A8H2W7R7_9AGAM</name>
<feature type="compositionally biased region" description="Polar residues" evidence="1">
    <location>
        <begin position="103"/>
        <end position="112"/>
    </location>
</feature>